<dbReference type="PANTHER" id="PTHR21255">
    <property type="entry name" value="T-COMPLEX-ASSOCIATED-TESTIS-EXPRESSED 1/ DYNEIN LIGHT CHAIN"/>
    <property type="match status" value="1"/>
</dbReference>
<name>A0A423VU58_9PEZI</name>
<feature type="compositionally biased region" description="Low complexity" evidence="1">
    <location>
        <begin position="107"/>
        <end position="137"/>
    </location>
</feature>
<sequence>MSDKKQVTPPVAINRLKQIANDVRSSATASSTQAAAPATFAVCQSAIGSAEFYDHSKTAQWNQTIINNMLRAVISESTPDKAAAPAFKFAINSTIVQHLVPTSQLNKSKGTSTGTSTDESKDAAAATSSESTATATDGKPHVGRRGMHSATGAYWNEETDGMWSYKFDGGEAKGMDVVIMLIWIAL</sequence>
<dbReference type="Proteomes" id="UP000283895">
    <property type="component" value="Unassembled WGS sequence"/>
</dbReference>
<dbReference type="PANTHER" id="PTHR21255:SF4">
    <property type="entry name" value="DYNEIN LIGHT CHAIN TCTEX-TYPE"/>
    <property type="match status" value="1"/>
</dbReference>
<dbReference type="Pfam" id="PF03645">
    <property type="entry name" value="Tctex-1"/>
    <property type="match status" value="1"/>
</dbReference>
<protein>
    <recommendedName>
        <fullName evidence="4">Topoisomerase I damage affected protein 2</fullName>
    </recommendedName>
</protein>
<dbReference type="OrthoDB" id="10059120at2759"/>
<dbReference type="InterPro" id="IPR005334">
    <property type="entry name" value="Tctex-1-like"/>
</dbReference>
<dbReference type="InterPro" id="IPR038586">
    <property type="entry name" value="Tctex-1-like_sf"/>
</dbReference>
<keyword evidence="3" id="KW-1185">Reference proteome</keyword>
<evidence type="ECO:0000313" key="3">
    <source>
        <dbReference type="Proteomes" id="UP000283895"/>
    </source>
</evidence>
<evidence type="ECO:0000256" key="1">
    <source>
        <dbReference type="SAM" id="MobiDB-lite"/>
    </source>
</evidence>
<feature type="region of interest" description="Disordered" evidence="1">
    <location>
        <begin position="104"/>
        <end position="146"/>
    </location>
</feature>
<evidence type="ECO:0000313" key="2">
    <source>
        <dbReference type="EMBL" id="ROV94582.1"/>
    </source>
</evidence>
<dbReference type="STRING" id="356882.A0A423VU58"/>
<dbReference type="GO" id="GO:0005868">
    <property type="term" value="C:cytoplasmic dynein complex"/>
    <property type="evidence" value="ECO:0007669"/>
    <property type="project" value="TreeGrafter"/>
</dbReference>
<proteinExistence type="predicted"/>
<comment type="caution">
    <text evidence="2">The sequence shown here is derived from an EMBL/GenBank/DDBJ whole genome shotgun (WGS) entry which is preliminary data.</text>
</comment>
<dbReference type="EMBL" id="LKEA01000040">
    <property type="protein sequence ID" value="ROV94582.1"/>
    <property type="molecule type" value="Genomic_DNA"/>
</dbReference>
<evidence type="ECO:0008006" key="4">
    <source>
        <dbReference type="Google" id="ProtNLM"/>
    </source>
</evidence>
<dbReference type="GO" id="GO:0007018">
    <property type="term" value="P:microtubule-based movement"/>
    <property type="evidence" value="ECO:0007669"/>
    <property type="project" value="TreeGrafter"/>
</dbReference>
<gene>
    <name evidence="2" type="ORF">VMCG_08128</name>
</gene>
<reference evidence="2 3" key="1">
    <citation type="submission" date="2015-09" db="EMBL/GenBank/DDBJ databases">
        <title>Host preference determinants of Valsa canker pathogens revealed by comparative genomics.</title>
        <authorList>
            <person name="Yin Z."/>
            <person name="Huang L."/>
        </authorList>
    </citation>
    <scope>NUCLEOTIDE SEQUENCE [LARGE SCALE GENOMIC DNA]</scope>
    <source>
        <strain evidence="2 3">03-1</strain>
    </source>
</reference>
<dbReference type="GO" id="GO:0045505">
    <property type="term" value="F:dynein intermediate chain binding"/>
    <property type="evidence" value="ECO:0007669"/>
    <property type="project" value="TreeGrafter"/>
</dbReference>
<dbReference type="GO" id="GO:0005737">
    <property type="term" value="C:cytoplasm"/>
    <property type="evidence" value="ECO:0007669"/>
    <property type="project" value="TreeGrafter"/>
</dbReference>
<dbReference type="AlphaFoldDB" id="A0A423VU58"/>
<dbReference type="Gene3D" id="3.30.1140.40">
    <property type="entry name" value="Tctex-1"/>
    <property type="match status" value="1"/>
</dbReference>
<accession>A0A423VU58</accession>
<organism evidence="2 3">
    <name type="scientific">Cytospora schulzeri</name>
    <dbReference type="NCBI Taxonomy" id="448051"/>
    <lineage>
        <taxon>Eukaryota</taxon>
        <taxon>Fungi</taxon>
        <taxon>Dikarya</taxon>
        <taxon>Ascomycota</taxon>
        <taxon>Pezizomycotina</taxon>
        <taxon>Sordariomycetes</taxon>
        <taxon>Sordariomycetidae</taxon>
        <taxon>Diaporthales</taxon>
        <taxon>Cytosporaceae</taxon>
        <taxon>Cytospora</taxon>
    </lineage>
</organism>